<accession>A0ACA9QBK9</accession>
<organism evidence="1 2">
    <name type="scientific">Dentiscutata heterogama</name>
    <dbReference type="NCBI Taxonomy" id="1316150"/>
    <lineage>
        <taxon>Eukaryota</taxon>
        <taxon>Fungi</taxon>
        <taxon>Fungi incertae sedis</taxon>
        <taxon>Mucoromycota</taxon>
        <taxon>Glomeromycotina</taxon>
        <taxon>Glomeromycetes</taxon>
        <taxon>Diversisporales</taxon>
        <taxon>Gigasporaceae</taxon>
        <taxon>Dentiscutata</taxon>
    </lineage>
</organism>
<feature type="non-terminal residue" evidence="1">
    <location>
        <position position="61"/>
    </location>
</feature>
<reference evidence="1" key="1">
    <citation type="submission" date="2021-06" db="EMBL/GenBank/DDBJ databases">
        <authorList>
            <person name="Kallberg Y."/>
            <person name="Tangrot J."/>
            <person name="Rosling A."/>
        </authorList>
    </citation>
    <scope>NUCLEOTIDE SEQUENCE</scope>
    <source>
        <strain evidence="1">IL203A</strain>
    </source>
</reference>
<gene>
    <name evidence="1" type="ORF">DHETER_LOCUS14332</name>
</gene>
<comment type="caution">
    <text evidence="1">The sequence shown here is derived from an EMBL/GenBank/DDBJ whole genome shotgun (WGS) entry which is preliminary data.</text>
</comment>
<keyword evidence="2" id="KW-1185">Reference proteome</keyword>
<protein>
    <submittedName>
        <fullName evidence="1">2266_t:CDS:1</fullName>
    </submittedName>
</protein>
<sequence>MGKPIIEIWPEFPELVKIFDSPIYKLDGTVWGIMGISTEVTQKVLNDRRLKILGNLSLQTA</sequence>
<evidence type="ECO:0000313" key="1">
    <source>
        <dbReference type="EMBL" id="CAG8745774.1"/>
    </source>
</evidence>
<proteinExistence type="predicted"/>
<name>A0ACA9QBK9_9GLOM</name>
<dbReference type="EMBL" id="CAJVPU010043456">
    <property type="protein sequence ID" value="CAG8745774.1"/>
    <property type="molecule type" value="Genomic_DNA"/>
</dbReference>
<feature type="non-terminal residue" evidence="1">
    <location>
        <position position="1"/>
    </location>
</feature>
<dbReference type="Proteomes" id="UP000789702">
    <property type="component" value="Unassembled WGS sequence"/>
</dbReference>
<evidence type="ECO:0000313" key="2">
    <source>
        <dbReference type="Proteomes" id="UP000789702"/>
    </source>
</evidence>